<evidence type="ECO:0000259" key="8">
    <source>
        <dbReference type="Pfam" id="PF22703"/>
    </source>
</evidence>
<dbReference type="InterPro" id="IPR036390">
    <property type="entry name" value="WH_DNA-bd_sf"/>
</dbReference>
<dbReference type="Gene3D" id="1.10.10.10">
    <property type="entry name" value="Winged helix-like DNA-binding domain superfamily/Winged helix DNA-binding domain"/>
    <property type="match status" value="1"/>
</dbReference>
<comment type="similarity">
    <text evidence="1 5">Belongs to the CDC6/cdc18 family.</text>
</comment>
<evidence type="ECO:0000256" key="5">
    <source>
        <dbReference type="HAMAP-Rule" id="MF_01407"/>
    </source>
</evidence>
<feature type="binding site" evidence="5">
    <location>
        <position position="208"/>
    </location>
    <ligand>
        <name>ATP</name>
        <dbReference type="ChEBI" id="CHEBI:30616"/>
    </ligand>
</feature>
<dbReference type="InterPro" id="IPR014277">
    <property type="entry name" value="Orc1/Cdc6_arc"/>
</dbReference>
<dbReference type="Pfam" id="PF22703">
    <property type="entry name" value="Cdc6_lid"/>
    <property type="match status" value="1"/>
</dbReference>
<dbReference type="InterPro" id="IPR036388">
    <property type="entry name" value="WH-like_DNA-bd_sf"/>
</dbReference>
<dbReference type="AlphaFoldDB" id="A0A9Y1FPY7"/>
<protein>
    <recommendedName>
        <fullName evidence="5">ORC1-type DNA replication protein</fullName>
    </recommendedName>
</protein>
<gene>
    <name evidence="9" type="ORF">K9W46_05040</name>
</gene>
<name>A0A9Y1FPY7_9ARCH</name>
<organism evidence="9">
    <name type="scientific">Candidatus Heimdallarchaeum endolithica</name>
    <dbReference type="NCBI Taxonomy" id="2876572"/>
    <lineage>
        <taxon>Archaea</taxon>
        <taxon>Promethearchaeati</taxon>
        <taxon>Candidatus Heimdallarchaeota</taxon>
        <taxon>Candidatus Heimdallarchaeia (ex Rinke et al. 2021) (nom. nud.)</taxon>
        <taxon>Candidatus Heimdallarchaeales</taxon>
        <taxon>Candidatus Heimdallarchaeaceae</taxon>
        <taxon>Candidatus Heimdallarchaeum</taxon>
    </lineage>
</organism>
<dbReference type="Gene3D" id="3.40.50.300">
    <property type="entry name" value="P-loop containing nucleotide triphosphate hydrolases"/>
    <property type="match status" value="1"/>
</dbReference>
<feature type="domain" description="Cdc6 AAA+ ATPase-type lid" evidence="8">
    <location>
        <begin position="215"/>
        <end position="279"/>
    </location>
</feature>
<comment type="function">
    <text evidence="5">Involved in regulation of DNA replication.</text>
</comment>
<dbReference type="PANTHER" id="PTHR10763">
    <property type="entry name" value="CELL DIVISION CONTROL PROTEIN 6-RELATED"/>
    <property type="match status" value="1"/>
</dbReference>
<accession>A0A9Y1FPY7</accession>
<dbReference type="GO" id="GO:0006260">
    <property type="term" value="P:DNA replication"/>
    <property type="evidence" value="ECO:0007669"/>
    <property type="project" value="UniProtKB-UniRule"/>
</dbReference>
<evidence type="ECO:0000259" key="6">
    <source>
        <dbReference type="Pfam" id="PF09079"/>
    </source>
</evidence>
<sequence>MSPFNFVEEAMIGRSVFKNESSLFPEYVPQELPCREEEIKRLAQNFRILIEDEGSFSVNVAIVGQAGVGKTALCKYTMERVEQIANQRNRAVKFVYYNCHSFRSKTAILRNILTEHFGIRSRGFSDEEILEMLVKRLSKEGIRLIIALDEANMLDSQDILSIFHAGEYFGSKHSMISTIIISRPVEWSSLLNVPLSGHIHDQMDIQGYTREEILEILKYRAEIALYETSYSEETLQLIADISSSSRNARHGLEILYRAGKIADRKGEKFIKPDYIRAAKADVYPELRRDVFKELKEQELAAALGVGRSLRVEGVTATTIDEAYEYYIVACEEFNIETKSKSTFRSSIEILNKVGILSKSVGPIETGKRGRRAKITTYDIPVSVLIERIENILKQKVM</sequence>
<dbReference type="NCBIfam" id="TIGR02928">
    <property type="entry name" value="orc1/cdc6 family replication initiation protein"/>
    <property type="match status" value="1"/>
</dbReference>
<dbReference type="InterPro" id="IPR027417">
    <property type="entry name" value="P-loop_NTPase"/>
</dbReference>
<dbReference type="InterPro" id="IPR050311">
    <property type="entry name" value="ORC1/CDC6"/>
</dbReference>
<feature type="binding site" evidence="5">
    <location>
        <position position="220"/>
    </location>
    <ligand>
        <name>ATP</name>
        <dbReference type="ChEBI" id="CHEBI:30616"/>
    </ligand>
</feature>
<evidence type="ECO:0000313" key="9">
    <source>
        <dbReference type="EMBL" id="UJG44546.1"/>
    </source>
</evidence>
<dbReference type="GO" id="GO:0005524">
    <property type="term" value="F:ATP binding"/>
    <property type="evidence" value="ECO:0007669"/>
    <property type="project" value="UniProtKB-UniRule"/>
</dbReference>
<dbReference type="InterPro" id="IPR015163">
    <property type="entry name" value="Cdc6_C"/>
</dbReference>
<feature type="domain" description="ORC1/DEAH AAA+ ATPase" evidence="7">
    <location>
        <begin position="60"/>
        <end position="183"/>
    </location>
</feature>
<keyword evidence="3 5" id="KW-0547">Nucleotide-binding</keyword>
<evidence type="ECO:0000256" key="1">
    <source>
        <dbReference type="ARBA" id="ARBA00006184"/>
    </source>
</evidence>
<dbReference type="SUPFAM" id="SSF52540">
    <property type="entry name" value="P-loop containing nucleoside triphosphate hydrolases"/>
    <property type="match status" value="1"/>
</dbReference>
<evidence type="ECO:0000256" key="2">
    <source>
        <dbReference type="ARBA" id="ARBA00022705"/>
    </source>
</evidence>
<dbReference type="PANTHER" id="PTHR10763:SF31">
    <property type="entry name" value="ORC1-TYPE DNA REPLICATION PROTEIN 2"/>
    <property type="match status" value="1"/>
</dbReference>
<dbReference type="Proteomes" id="UP001200513">
    <property type="component" value="Chromosome"/>
</dbReference>
<evidence type="ECO:0000256" key="4">
    <source>
        <dbReference type="ARBA" id="ARBA00022840"/>
    </source>
</evidence>
<feature type="domain" description="Cdc6 C-terminal" evidence="6">
    <location>
        <begin position="292"/>
        <end position="375"/>
    </location>
</feature>
<dbReference type="SUPFAM" id="SSF46785">
    <property type="entry name" value="Winged helix' DNA-binding domain"/>
    <property type="match status" value="1"/>
</dbReference>
<dbReference type="InterPro" id="IPR049945">
    <property type="entry name" value="AAA_22"/>
</dbReference>
<evidence type="ECO:0000259" key="7">
    <source>
        <dbReference type="Pfam" id="PF13401"/>
    </source>
</evidence>
<keyword evidence="4 5" id="KW-0067">ATP-binding</keyword>
<proteinExistence type="inferred from homology"/>
<dbReference type="HAMAP" id="MF_01407">
    <property type="entry name" value="ORC1_type_DNA_replic_protein"/>
    <property type="match status" value="1"/>
</dbReference>
<dbReference type="GO" id="GO:0016887">
    <property type="term" value="F:ATP hydrolysis activity"/>
    <property type="evidence" value="ECO:0007669"/>
    <property type="project" value="InterPro"/>
</dbReference>
<dbReference type="EMBL" id="CP084167">
    <property type="protein sequence ID" value="UJG44546.1"/>
    <property type="molecule type" value="Genomic_DNA"/>
</dbReference>
<dbReference type="InterPro" id="IPR055237">
    <property type="entry name" value="Cdc6_lid"/>
</dbReference>
<dbReference type="Pfam" id="PF09079">
    <property type="entry name" value="WHD_Cdc6"/>
    <property type="match status" value="1"/>
</dbReference>
<dbReference type="Pfam" id="PF13401">
    <property type="entry name" value="AAA_22"/>
    <property type="match status" value="1"/>
</dbReference>
<evidence type="ECO:0000256" key="3">
    <source>
        <dbReference type="ARBA" id="ARBA00022741"/>
    </source>
</evidence>
<dbReference type="Gene3D" id="1.10.8.60">
    <property type="match status" value="1"/>
</dbReference>
<feature type="binding site" evidence="5">
    <location>
        <begin position="68"/>
        <end position="72"/>
    </location>
    <ligand>
        <name>ATP</name>
        <dbReference type="ChEBI" id="CHEBI:30616"/>
    </ligand>
</feature>
<keyword evidence="2 5" id="KW-0235">DNA replication</keyword>
<reference evidence="9" key="1">
    <citation type="journal article" date="2022" name="Nat. Microbiol.">
        <title>Unique mobile elements and scalable gene flow at the prokaryote-eukaryote boundary revealed by circularized Asgard archaea genomes.</title>
        <authorList>
            <person name="Wu F."/>
            <person name="Speth D.R."/>
            <person name="Philosof A."/>
            <person name="Cremiere A."/>
            <person name="Narayanan A."/>
            <person name="Barco R.A."/>
            <person name="Connon S.A."/>
            <person name="Amend J.P."/>
            <person name="Antoshechkin I.A."/>
            <person name="Orphan V.J."/>
        </authorList>
    </citation>
    <scope>NUCLEOTIDE SEQUENCE</scope>
    <source>
        <strain evidence="9">PR6</strain>
    </source>
</reference>